<comment type="caution">
    <text evidence="2">The sequence shown here is derived from an EMBL/GenBank/DDBJ whole genome shotgun (WGS) entry which is preliminary data.</text>
</comment>
<evidence type="ECO:0000313" key="3">
    <source>
        <dbReference type="EMBL" id="CAB3261619.1"/>
    </source>
</evidence>
<reference evidence="4 5" key="1">
    <citation type="submission" date="2020-04" db="EMBL/GenBank/DDBJ databases">
        <authorList>
            <person name="Wallbank WR R."/>
            <person name="Pardo Diaz C."/>
            <person name="Kozak K."/>
            <person name="Martin S."/>
            <person name="Jiggins C."/>
            <person name="Moest M."/>
            <person name="Warren A I."/>
            <person name="Byers J.R.P. K."/>
            <person name="Montejo-Kovacevich G."/>
            <person name="Yen C E."/>
        </authorList>
    </citation>
    <scope>NUCLEOTIDE SEQUENCE [LARGE SCALE GENOMIC DNA]</scope>
</reference>
<keyword evidence="4" id="KW-1185">Reference proteome</keyword>
<dbReference type="Pfam" id="PF00995">
    <property type="entry name" value="Sec1"/>
    <property type="match status" value="1"/>
</dbReference>
<dbReference type="GO" id="GO:0016192">
    <property type="term" value="P:vesicle-mediated transport"/>
    <property type="evidence" value="ECO:0007669"/>
    <property type="project" value="InterPro"/>
</dbReference>
<accession>A0A8S0YN32</accession>
<dbReference type="InterPro" id="IPR036045">
    <property type="entry name" value="Sec1-like_sf"/>
</dbReference>
<evidence type="ECO:0000313" key="4">
    <source>
        <dbReference type="Proteomes" id="UP000494106"/>
    </source>
</evidence>
<evidence type="ECO:0000313" key="5">
    <source>
        <dbReference type="Proteomes" id="UP000494256"/>
    </source>
</evidence>
<dbReference type="Proteomes" id="UP000494106">
    <property type="component" value="Unassembled WGS sequence"/>
</dbReference>
<evidence type="ECO:0008006" key="6">
    <source>
        <dbReference type="Google" id="ProtNLM"/>
    </source>
</evidence>
<sequence>MASASIKEFGKAWWSEVYNRIIGAVVFLDNASAECLHWDGGLFNLLSGGAVAVRNLSPFEFCREEDKKAVFITQATWTQVQTICDIIRHSEFTHVIVICCVSLDVLYLEVSHDKDVSDKIAAGKGAAEGAKLLENVLKESFEGKQCSIEIVHVPIFTISLTNIVFVTPPYQHVYPKCRAKITPETSPMDLYTLLVNERNDARRLAGSLNNMLDSMNLKEDIYYMGAYSTILAGILENSPVCLARRKNCLHPASLIIVDRTLDVCGVTSHSTESVLDKILTLLPRFPGHSTEVAVDMSPLCEAKSYPLSNVDDNQLSPGCLYHATDDCCIQTYDYMINKSQKEVMFDLYNKLSKIDVQKSPSPKKLLKVTPQSVEKIITASKGNYQIIANHLGVLQQACAVLQTLKSPGRVQLELLMSLEKQFQENLATSRDSTSVLQQISHLIETRKDRELSLASLMALLVHIYSLKGKEIRFSKQHEDALEKVLSQAIYDDQRLMLEVLETVSPEECENIARLVISRLKEVANIRASMVRYNILLKPCETGVGHEYKGLLQQLVEDLVDTERPDMYDLKHGNESLVLKTKDLLRTGFNMLKQKKTRTAKHPLDNPTIIIFVVGGITAEECKRLHRSVITSGVDNTVLIGSTKLVTPIEAMEDVLSLTSNA</sequence>
<proteinExistence type="inferred from homology"/>
<name>A0A8S0YN32_ARCPL</name>
<dbReference type="Proteomes" id="UP000494256">
    <property type="component" value="Unassembled WGS sequence"/>
</dbReference>
<dbReference type="OrthoDB" id="549905at2759"/>
<protein>
    <recommendedName>
        <fullName evidence="6">Sec1 family domain-containing protein 2-like</fullName>
    </recommendedName>
</protein>
<evidence type="ECO:0000256" key="1">
    <source>
        <dbReference type="ARBA" id="ARBA00009884"/>
    </source>
</evidence>
<evidence type="ECO:0000313" key="2">
    <source>
        <dbReference type="EMBL" id="CAB3220672.1"/>
    </source>
</evidence>
<dbReference type="Gene3D" id="3.40.50.1910">
    <property type="match status" value="1"/>
</dbReference>
<dbReference type="EMBL" id="CADEBC010000858">
    <property type="protein sequence ID" value="CAB3261619.1"/>
    <property type="molecule type" value="Genomic_DNA"/>
</dbReference>
<organism evidence="2 5">
    <name type="scientific">Arctia plantaginis</name>
    <name type="common">Wood tiger moth</name>
    <name type="synonym">Phalaena plantaginis</name>
    <dbReference type="NCBI Taxonomy" id="874455"/>
    <lineage>
        <taxon>Eukaryota</taxon>
        <taxon>Metazoa</taxon>
        <taxon>Ecdysozoa</taxon>
        <taxon>Arthropoda</taxon>
        <taxon>Hexapoda</taxon>
        <taxon>Insecta</taxon>
        <taxon>Pterygota</taxon>
        <taxon>Neoptera</taxon>
        <taxon>Endopterygota</taxon>
        <taxon>Lepidoptera</taxon>
        <taxon>Glossata</taxon>
        <taxon>Ditrysia</taxon>
        <taxon>Noctuoidea</taxon>
        <taxon>Erebidae</taxon>
        <taxon>Arctiinae</taxon>
        <taxon>Arctia</taxon>
    </lineage>
</organism>
<dbReference type="InterPro" id="IPR001619">
    <property type="entry name" value="Sec1-like"/>
</dbReference>
<dbReference type="EMBL" id="CADEBD010000038">
    <property type="protein sequence ID" value="CAB3220672.1"/>
    <property type="molecule type" value="Genomic_DNA"/>
</dbReference>
<dbReference type="InterPro" id="IPR027482">
    <property type="entry name" value="Sec1-like_dom2"/>
</dbReference>
<dbReference type="PANTHER" id="PTHR11679">
    <property type="entry name" value="VESICLE PROTEIN SORTING-ASSOCIATED"/>
    <property type="match status" value="1"/>
</dbReference>
<comment type="similarity">
    <text evidence="1">Belongs to the STXBP/unc-18/SEC1 family.</text>
</comment>
<gene>
    <name evidence="3" type="ORF">APLA_LOCUS18021</name>
    <name evidence="2" type="ORF">APLA_LOCUS379</name>
</gene>
<dbReference type="AlphaFoldDB" id="A0A8S0YN32"/>
<dbReference type="SUPFAM" id="SSF56815">
    <property type="entry name" value="Sec1/munc18-like (SM) proteins"/>
    <property type="match status" value="1"/>
</dbReference>